<evidence type="ECO:0000259" key="9">
    <source>
        <dbReference type="Pfam" id="PF02224"/>
    </source>
</evidence>
<reference evidence="11" key="1">
    <citation type="submission" date="2016-10" db="EMBL/GenBank/DDBJ databases">
        <authorList>
            <person name="Varghese N."/>
            <person name="Submissions S."/>
        </authorList>
    </citation>
    <scope>NUCLEOTIDE SEQUENCE [LARGE SCALE GENOMIC DNA]</scope>
    <source>
        <strain evidence="11">DSM 45237</strain>
    </source>
</reference>
<keyword evidence="4 8" id="KW-0418">Kinase</keyword>
<dbReference type="SUPFAM" id="SSF52540">
    <property type="entry name" value="P-loop containing nucleoside triphosphate hydrolases"/>
    <property type="match status" value="1"/>
</dbReference>
<name>A0A1H5LR03_9ACTN</name>
<evidence type="ECO:0000256" key="7">
    <source>
        <dbReference type="ARBA" id="ARBA00048478"/>
    </source>
</evidence>
<evidence type="ECO:0000313" key="10">
    <source>
        <dbReference type="EMBL" id="SEE79400.1"/>
    </source>
</evidence>
<feature type="domain" description="Cytidylate kinase" evidence="9">
    <location>
        <begin position="24"/>
        <end position="236"/>
    </location>
</feature>
<dbReference type="AlphaFoldDB" id="A0A1H5LR03"/>
<feature type="binding site" evidence="8">
    <location>
        <begin position="28"/>
        <end position="36"/>
    </location>
    <ligand>
        <name>ATP</name>
        <dbReference type="ChEBI" id="CHEBI:30616"/>
    </ligand>
</feature>
<sequence>MTTAGNLLGVSDTPADVSAHDLVVAIDGPSGSGKSTVARRVAAALGLRYLDTGAMYRAVTWWALEQDVDLADVERVAQLARELPLQQGLDPADPTVAVGGIDIAAAIRSSRISAAVSAVATNLGVRAELVARQQAVARAGGVVVEGRDITTVVAPDAPVRVLLTADEQVRLSRRALEVHGSADASAVDATRDQVVRRDADDATVASFHEAADGVDVVDSSLLSLDETVAAVLKLVEARTGVRT</sequence>
<evidence type="ECO:0000256" key="2">
    <source>
        <dbReference type="ARBA" id="ARBA00022679"/>
    </source>
</evidence>
<dbReference type="EMBL" id="FNUC01000003">
    <property type="protein sequence ID" value="SEE79400.1"/>
    <property type="molecule type" value="Genomic_DNA"/>
</dbReference>
<keyword evidence="2 8" id="KW-0808">Transferase</keyword>
<comment type="similarity">
    <text evidence="1 8">Belongs to the cytidylate kinase family. Type 1 subfamily.</text>
</comment>
<dbReference type="GO" id="GO:0036431">
    <property type="term" value="F:dCMP kinase activity"/>
    <property type="evidence" value="ECO:0007669"/>
    <property type="project" value="InterPro"/>
</dbReference>
<dbReference type="Proteomes" id="UP000181980">
    <property type="component" value="Unassembled WGS sequence"/>
</dbReference>
<comment type="catalytic activity">
    <reaction evidence="6 8">
        <text>dCMP + ATP = dCDP + ADP</text>
        <dbReference type="Rhea" id="RHEA:25094"/>
        <dbReference type="ChEBI" id="CHEBI:30616"/>
        <dbReference type="ChEBI" id="CHEBI:57566"/>
        <dbReference type="ChEBI" id="CHEBI:58593"/>
        <dbReference type="ChEBI" id="CHEBI:456216"/>
        <dbReference type="EC" id="2.7.4.25"/>
    </reaction>
</comment>
<dbReference type="InterPro" id="IPR027417">
    <property type="entry name" value="P-loop_NTPase"/>
</dbReference>
<comment type="catalytic activity">
    <reaction evidence="7 8">
        <text>CMP + ATP = CDP + ADP</text>
        <dbReference type="Rhea" id="RHEA:11600"/>
        <dbReference type="ChEBI" id="CHEBI:30616"/>
        <dbReference type="ChEBI" id="CHEBI:58069"/>
        <dbReference type="ChEBI" id="CHEBI:60377"/>
        <dbReference type="ChEBI" id="CHEBI:456216"/>
        <dbReference type="EC" id="2.7.4.25"/>
    </reaction>
</comment>
<evidence type="ECO:0000256" key="6">
    <source>
        <dbReference type="ARBA" id="ARBA00047615"/>
    </source>
</evidence>
<dbReference type="STRING" id="561176.SAMN04488561_2719"/>
<evidence type="ECO:0000256" key="3">
    <source>
        <dbReference type="ARBA" id="ARBA00022741"/>
    </source>
</evidence>
<dbReference type="OrthoDB" id="9807434at2"/>
<dbReference type="GO" id="GO:0005524">
    <property type="term" value="F:ATP binding"/>
    <property type="evidence" value="ECO:0007669"/>
    <property type="project" value="UniProtKB-UniRule"/>
</dbReference>
<dbReference type="GO" id="GO:0036430">
    <property type="term" value="F:CMP kinase activity"/>
    <property type="evidence" value="ECO:0007669"/>
    <property type="project" value="RHEA"/>
</dbReference>
<dbReference type="EC" id="2.7.4.25" evidence="8"/>
<dbReference type="Gene3D" id="3.40.50.300">
    <property type="entry name" value="P-loop containing nucleotide triphosphate hydrolases"/>
    <property type="match status" value="1"/>
</dbReference>
<keyword evidence="11" id="KW-1185">Reference proteome</keyword>
<gene>
    <name evidence="8" type="primary">cmk</name>
    <name evidence="10" type="ORF">SAMN04488561_2719</name>
</gene>
<evidence type="ECO:0000256" key="8">
    <source>
        <dbReference type="HAMAP-Rule" id="MF_00238"/>
    </source>
</evidence>
<dbReference type="Pfam" id="PF02224">
    <property type="entry name" value="Cytidylate_kin"/>
    <property type="match status" value="1"/>
</dbReference>
<protein>
    <recommendedName>
        <fullName evidence="8">Cytidylate kinase</fullName>
        <shortName evidence="8">CK</shortName>
        <ecNumber evidence="8">2.7.4.25</ecNumber>
    </recommendedName>
    <alternativeName>
        <fullName evidence="8">Cytidine monophosphate kinase</fullName>
        <shortName evidence="8">CMP kinase</shortName>
    </alternativeName>
</protein>
<keyword evidence="5 8" id="KW-0067">ATP-binding</keyword>
<accession>A0A1H5LR03</accession>
<keyword evidence="3 8" id="KW-0547">Nucleotide-binding</keyword>
<dbReference type="CDD" id="cd02020">
    <property type="entry name" value="CMPK"/>
    <property type="match status" value="1"/>
</dbReference>
<evidence type="ECO:0000256" key="5">
    <source>
        <dbReference type="ARBA" id="ARBA00022840"/>
    </source>
</evidence>
<dbReference type="HAMAP" id="MF_00238">
    <property type="entry name" value="Cytidyl_kinase_type1"/>
    <property type="match status" value="1"/>
</dbReference>
<comment type="subcellular location">
    <subcellularLocation>
        <location evidence="8">Cytoplasm</location>
    </subcellularLocation>
</comment>
<dbReference type="NCBIfam" id="TIGR00017">
    <property type="entry name" value="cmk"/>
    <property type="match status" value="1"/>
</dbReference>
<dbReference type="GO" id="GO:0005737">
    <property type="term" value="C:cytoplasm"/>
    <property type="evidence" value="ECO:0007669"/>
    <property type="project" value="UniProtKB-SubCell"/>
</dbReference>
<dbReference type="InterPro" id="IPR011994">
    <property type="entry name" value="Cytidylate_kinase_dom"/>
</dbReference>
<evidence type="ECO:0000256" key="1">
    <source>
        <dbReference type="ARBA" id="ARBA00009427"/>
    </source>
</evidence>
<dbReference type="GO" id="GO:0006220">
    <property type="term" value="P:pyrimidine nucleotide metabolic process"/>
    <property type="evidence" value="ECO:0007669"/>
    <property type="project" value="UniProtKB-UniRule"/>
</dbReference>
<proteinExistence type="inferred from homology"/>
<evidence type="ECO:0000313" key="11">
    <source>
        <dbReference type="Proteomes" id="UP000181980"/>
    </source>
</evidence>
<organism evidence="10 11">
    <name type="scientific">Jiangella alba</name>
    <dbReference type="NCBI Taxonomy" id="561176"/>
    <lineage>
        <taxon>Bacteria</taxon>
        <taxon>Bacillati</taxon>
        <taxon>Actinomycetota</taxon>
        <taxon>Actinomycetes</taxon>
        <taxon>Jiangellales</taxon>
        <taxon>Jiangellaceae</taxon>
        <taxon>Jiangella</taxon>
    </lineage>
</organism>
<dbReference type="InterPro" id="IPR003136">
    <property type="entry name" value="Cytidylate_kin"/>
</dbReference>
<keyword evidence="8" id="KW-0963">Cytoplasm</keyword>
<evidence type="ECO:0000256" key="4">
    <source>
        <dbReference type="ARBA" id="ARBA00022777"/>
    </source>
</evidence>